<keyword evidence="8 12" id="KW-0175">Coiled coil</keyword>
<comment type="subcellular location">
    <subcellularLocation>
        <location evidence="2">Chromosome</location>
    </subcellularLocation>
    <subcellularLocation>
        <location evidence="1">Nucleus</location>
    </subcellularLocation>
</comment>
<protein>
    <recommendedName>
        <fullName evidence="14">RecF/RecN/SMC N-terminal domain-containing protein</fullName>
    </recommendedName>
</protein>
<gene>
    <name evidence="15" type="ORF">V1264_022807</name>
</gene>
<evidence type="ECO:0000256" key="7">
    <source>
        <dbReference type="ARBA" id="ARBA00022840"/>
    </source>
</evidence>
<evidence type="ECO:0000256" key="6">
    <source>
        <dbReference type="ARBA" id="ARBA00022763"/>
    </source>
</evidence>
<feature type="region of interest" description="Disordered" evidence="13">
    <location>
        <begin position="1"/>
        <end position="34"/>
    </location>
</feature>
<sequence>MPKRKPDRSSAVDSSALVKKKRLEDEDDEEEMEEVDIQVQEAEVGIIERIVMKNFMCHGLLDVRLGPHVNFIIGRNGSGKSAVVTALVVGLGGLASVTNRGSKVRSFVKTGKQTAEVEIHLRNRGLDAYKHDQYGDKIIIHRKISADGGARYSLKSERGKLVSDKWEEVKKIKDFFNIQVENPVAILNQDTSRNFLHSKSPLDKYKFFLKATQLEQMKDQYDEANASKEKTIASIQQYEKTLPALRDEVSRWEEKFKNLGTISDLKAKVKSLKHEMAWAFVVEKEKSLEPDQKSIKQEEARLPKFVQKVEEFKGKVEQCQTQLKTVQAQLLTVTEEAERLKPELKEKRDVLNAARVALRSAENDTRTVERDVRNITSERQQIQQRIQELQQSAQHDYEAERLKRQEKIQAVEEQLRAAEGRQRTTQHEREQFQAAVSKCKNELYNLQRDERAKQTEKETCERNLQTLMGARNNRVKRFGAWVPNALAKVDEWYRQGKFHQKPRGPLGACFQLRDQTWALALEVCLRALIHTFVCHDHHDEKLLEQIFQQELGNRRRPAIITCPFKNTVHDISRFRVKGTNYPTVFDIIECEDPVVSNALIDQRGIENIILIPESAEARQVMMNRPPTNCKEAFTRESDYMYCKPTFRYYSSDKNSAQFLTADVEEEIAVQRETVRRLTQELTDVQEARQTLQRDIATNQRQEKKCETQLMKLSENVNNLTYELNELKNVEDPAPVDITTLEEDVQNYTQQIAALEERRAEVNDVRTQKAAECQEAEKAFRAIEDQMKARANSDIPLKDELNTAQMALDEAQQHRKHYQDRLKEQESDINKLKKRIAAKQKEIEEDVGKAGQICAERINTRRMPKNIEREITQINIQIKKEEETQGDPVEITRQYKETKERYLCIQKDVRSFKKFIQSLEKVMTRRNKAYAEFKRMIALRTKYFFIVMLSHRQYVGGMTFNHSNLSLEMWVAPTEDSEGTKDLKSLSGGERSFSTVCFILSLWNAMESPFRCLDEFDVYMDLVNRRISMDMMLQMTRNQTTKQFIFLTPQDMSQLSNSVAGRPRIFQMPDPDRSHGQTTLPFRRQADEEEEEG</sequence>
<dbReference type="AlphaFoldDB" id="A0AAN9B6T8"/>
<dbReference type="GO" id="GO:0030915">
    <property type="term" value="C:Smc5-Smc6 complex"/>
    <property type="evidence" value="ECO:0007669"/>
    <property type="project" value="TreeGrafter"/>
</dbReference>
<evidence type="ECO:0000256" key="5">
    <source>
        <dbReference type="ARBA" id="ARBA00022741"/>
    </source>
</evidence>
<dbReference type="GO" id="GO:0003697">
    <property type="term" value="F:single-stranded DNA binding"/>
    <property type="evidence" value="ECO:0007669"/>
    <property type="project" value="TreeGrafter"/>
</dbReference>
<feature type="coiled-coil region" evidence="12">
    <location>
        <begin position="211"/>
        <end position="255"/>
    </location>
</feature>
<feature type="coiled-coil region" evidence="12">
    <location>
        <begin position="660"/>
        <end position="848"/>
    </location>
</feature>
<dbReference type="EMBL" id="JBAMIC010000011">
    <property type="protein sequence ID" value="KAK7099749.1"/>
    <property type="molecule type" value="Genomic_DNA"/>
</dbReference>
<evidence type="ECO:0000256" key="13">
    <source>
        <dbReference type="SAM" id="MobiDB-lite"/>
    </source>
</evidence>
<evidence type="ECO:0000313" key="15">
    <source>
        <dbReference type="EMBL" id="KAK7099749.1"/>
    </source>
</evidence>
<feature type="compositionally biased region" description="Acidic residues" evidence="13">
    <location>
        <begin position="25"/>
        <end position="34"/>
    </location>
</feature>
<keyword evidence="4" id="KW-0158">Chromosome</keyword>
<evidence type="ECO:0000256" key="12">
    <source>
        <dbReference type="SAM" id="Coils"/>
    </source>
</evidence>
<keyword evidence="16" id="KW-1185">Reference proteome</keyword>
<evidence type="ECO:0000256" key="8">
    <source>
        <dbReference type="ARBA" id="ARBA00023054"/>
    </source>
</evidence>
<dbReference type="SUPFAM" id="SSF52540">
    <property type="entry name" value="P-loop containing nucleoside triphosphate hydrolases"/>
    <property type="match status" value="2"/>
</dbReference>
<comment type="similarity">
    <text evidence="3">Belongs to the SMC family. SMC6 subfamily.</text>
</comment>
<dbReference type="GO" id="GO:0003684">
    <property type="term" value="F:damaged DNA binding"/>
    <property type="evidence" value="ECO:0007669"/>
    <property type="project" value="TreeGrafter"/>
</dbReference>
<evidence type="ECO:0000259" key="14">
    <source>
        <dbReference type="Pfam" id="PF02463"/>
    </source>
</evidence>
<keyword evidence="10" id="KW-0234">DNA repair</keyword>
<keyword evidence="7" id="KW-0067">ATP-binding</keyword>
<dbReference type="InterPro" id="IPR027417">
    <property type="entry name" value="P-loop_NTPase"/>
</dbReference>
<dbReference type="GO" id="GO:0005524">
    <property type="term" value="F:ATP binding"/>
    <property type="evidence" value="ECO:0007669"/>
    <property type="project" value="UniProtKB-KW"/>
</dbReference>
<keyword evidence="6" id="KW-0227">DNA damage</keyword>
<evidence type="ECO:0000256" key="11">
    <source>
        <dbReference type="ARBA" id="ARBA00023242"/>
    </source>
</evidence>
<dbReference type="GO" id="GO:0035861">
    <property type="term" value="C:site of double-strand break"/>
    <property type="evidence" value="ECO:0007669"/>
    <property type="project" value="TreeGrafter"/>
</dbReference>
<dbReference type="GO" id="GO:0000724">
    <property type="term" value="P:double-strand break repair via homologous recombination"/>
    <property type="evidence" value="ECO:0007669"/>
    <property type="project" value="TreeGrafter"/>
</dbReference>
<dbReference type="Gene3D" id="1.10.287.1490">
    <property type="match status" value="1"/>
</dbReference>
<dbReference type="InterPro" id="IPR003395">
    <property type="entry name" value="RecF/RecN/SMC_N"/>
</dbReference>
<dbReference type="PANTHER" id="PTHR19306">
    <property type="entry name" value="STRUCTURAL MAINTENANCE OF CHROMOSOMES 5,6 SMC5, SMC6"/>
    <property type="match status" value="1"/>
</dbReference>
<evidence type="ECO:0000256" key="10">
    <source>
        <dbReference type="ARBA" id="ARBA00023204"/>
    </source>
</evidence>
<evidence type="ECO:0000256" key="2">
    <source>
        <dbReference type="ARBA" id="ARBA00004286"/>
    </source>
</evidence>
<dbReference type="Proteomes" id="UP001374579">
    <property type="component" value="Unassembled WGS sequence"/>
</dbReference>
<evidence type="ECO:0000256" key="4">
    <source>
        <dbReference type="ARBA" id="ARBA00022454"/>
    </source>
</evidence>
<keyword evidence="9" id="KW-0233">DNA recombination</keyword>
<evidence type="ECO:0000313" key="16">
    <source>
        <dbReference type="Proteomes" id="UP001374579"/>
    </source>
</evidence>
<dbReference type="Gene3D" id="3.40.50.300">
    <property type="entry name" value="P-loop containing nucleotide triphosphate hydrolases"/>
    <property type="match status" value="2"/>
</dbReference>
<proteinExistence type="inferred from homology"/>
<name>A0AAN9B6T8_9CAEN</name>
<feature type="region of interest" description="Disordered" evidence="13">
    <location>
        <begin position="1065"/>
        <end position="1092"/>
    </location>
</feature>
<reference evidence="15 16" key="1">
    <citation type="submission" date="2024-02" db="EMBL/GenBank/DDBJ databases">
        <title>Chromosome-scale genome assembly of the rough periwinkle Littorina saxatilis.</title>
        <authorList>
            <person name="De Jode A."/>
            <person name="Faria R."/>
            <person name="Formenti G."/>
            <person name="Sims Y."/>
            <person name="Smith T.P."/>
            <person name="Tracey A."/>
            <person name="Wood J.M.D."/>
            <person name="Zagrodzka Z.B."/>
            <person name="Johannesson K."/>
            <person name="Butlin R.K."/>
            <person name="Leder E.H."/>
        </authorList>
    </citation>
    <scope>NUCLEOTIDE SEQUENCE [LARGE SCALE GENOMIC DNA]</scope>
    <source>
        <strain evidence="15">Snail1</strain>
        <tissue evidence="15">Muscle</tissue>
    </source>
</reference>
<evidence type="ECO:0000256" key="3">
    <source>
        <dbReference type="ARBA" id="ARBA00006793"/>
    </source>
</evidence>
<dbReference type="GO" id="GO:0005634">
    <property type="term" value="C:nucleus"/>
    <property type="evidence" value="ECO:0007669"/>
    <property type="project" value="UniProtKB-SubCell"/>
</dbReference>
<accession>A0AAN9B6T8</accession>
<feature type="domain" description="RecF/RecN/SMC N-terminal" evidence="14">
    <location>
        <begin position="47"/>
        <end position="160"/>
    </location>
</feature>
<dbReference type="PANTHER" id="PTHR19306:SF6">
    <property type="entry name" value="STRUCTURAL MAINTENANCE OF CHROMOSOMES PROTEIN 6"/>
    <property type="match status" value="1"/>
</dbReference>
<evidence type="ECO:0000256" key="9">
    <source>
        <dbReference type="ARBA" id="ARBA00023172"/>
    </source>
</evidence>
<comment type="caution">
    <text evidence="15">The sequence shown here is derived from an EMBL/GenBank/DDBJ whole genome shotgun (WGS) entry which is preliminary data.</text>
</comment>
<keyword evidence="11" id="KW-0539">Nucleus</keyword>
<keyword evidence="5" id="KW-0547">Nucleotide-binding</keyword>
<dbReference type="Pfam" id="PF02463">
    <property type="entry name" value="SMC_N"/>
    <property type="match status" value="1"/>
</dbReference>
<evidence type="ECO:0000256" key="1">
    <source>
        <dbReference type="ARBA" id="ARBA00004123"/>
    </source>
</evidence>
<organism evidence="15 16">
    <name type="scientific">Littorina saxatilis</name>
    <dbReference type="NCBI Taxonomy" id="31220"/>
    <lineage>
        <taxon>Eukaryota</taxon>
        <taxon>Metazoa</taxon>
        <taxon>Spiralia</taxon>
        <taxon>Lophotrochozoa</taxon>
        <taxon>Mollusca</taxon>
        <taxon>Gastropoda</taxon>
        <taxon>Caenogastropoda</taxon>
        <taxon>Littorinimorpha</taxon>
        <taxon>Littorinoidea</taxon>
        <taxon>Littorinidae</taxon>
        <taxon>Littorina</taxon>
    </lineage>
</organism>
<feature type="coiled-coil region" evidence="12">
    <location>
        <begin position="309"/>
        <end position="449"/>
    </location>
</feature>